<organism evidence="2 3">
    <name type="scientific">Turnera subulata</name>
    <dbReference type="NCBI Taxonomy" id="218843"/>
    <lineage>
        <taxon>Eukaryota</taxon>
        <taxon>Viridiplantae</taxon>
        <taxon>Streptophyta</taxon>
        <taxon>Embryophyta</taxon>
        <taxon>Tracheophyta</taxon>
        <taxon>Spermatophyta</taxon>
        <taxon>Magnoliopsida</taxon>
        <taxon>eudicotyledons</taxon>
        <taxon>Gunneridae</taxon>
        <taxon>Pentapetalae</taxon>
        <taxon>rosids</taxon>
        <taxon>fabids</taxon>
        <taxon>Malpighiales</taxon>
        <taxon>Passifloraceae</taxon>
        <taxon>Turnera</taxon>
    </lineage>
</organism>
<sequence length="418" mass="49270">MRRFLLRNVALCTRNRHQSNPNVTPNPSFIVPLASSSGTRLRFYSSESDSSNQNPDQSPESALLDQLKKKKDGEILDVSNKDLKEKINKYFKESNEEVLPQIMEAILNRKLLDKHGETDDEWTEELRMKPLDDVKDKEFESDFEELYDTEEEIDDLYNAEEYVYNKMVKDEYFNMDNRKWDEMVKEAMQHGFITDTKECEEILEDMLHWDKLLPDDLKKMVEKKFNELGDQCERGKLEPEEAYVMFKEFEDEMVEEYGKRVEAEGLEQFDKTTLPDRRKFLATPTGEGPILRWQSRVVFAPGGDAWHPKNRKVKLSVTVKELGFSKHQFRRLRDLVGKRYNPGKDELTITSERFEDREENRKDCLRTLFSLIEEAQKADKIVEDVRTSYVKDRLRANPAFMERLRAKIMRQGSNNVSA</sequence>
<reference evidence="2" key="1">
    <citation type="submission" date="2022-02" db="EMBL/GenBank/DDBJ databases">
        <authorList>
            <person name="Henning P.M."/>
            <person name="McCubbin A.G."/>
            <person name="Shore J.S."/>
        </authorList>
    </citation>
    <scope>NUCLEOTIDE SEQUENCE</scope>
    <source>
        <strain evidence="2">F60SS</strain>
        <tissue evidence="2">Leaves</tissue>
    </source>
</reference>
<evidence type="ECO:0000259" key="1">
    <source>
        <dbReference type="Pfam" id="PF10213"/>
    </source>
</evidence>
<dbReference type="InterPro" id="IPR039848">
    <property type="entry name" value="Ribosomal_mS35_mt"/>
</dbReference>
<reference evidence="2" key="2">
    <citation type="journal article" date="2023" name="Plants (Basel)">
        <title>Annotation of the Turnera subulata (Passifloraceae) Draft Genome Reveals the S-Locus Evolved after the Divergence of Turneroideae from Passifloroideae in a Stepwise Manner.</title>
        <authorList>
            <person name="Henning P.M."/>
            <person name="Roalson E.H."/>
            <person name="Mir W."/>
            <person name="McCubbin A.G."/>
            <person name="Shore J.S."/>
        </authorList>
    </citation>
    <scope>NUCLEOTIDE SEQUENCE</scope>
    <source>
        <strain evidence="2">F60SS</strain>
    </source>
</reference>
<dbReference type="PANTHER" id="PTHR13490">
    <property type="entry name" value="MITOCHONDRIAL 28S RIBOSOMAL PROTEIN S28"/>
    <property type="match status" value="1"/>
</dbReference>
<dbReference type="Gene3D" id="3.30.160.20">
    <property type="match status" value="1"/>
</dbReference>
<evidence type="ECO:0000313" key="3">
    <source>
        <dbReference type="Proteomes" id="UP001141552"/>
    </source>
</evidence>
<comment type="caution">
    <text evidence="2">The sequence shown here is derived from an EMBL/GenBank/DDBJ whole genome shotgun (WGS) entry which is preliminary data.</text>
</comment>
<dbReference type="InterPro" id="IPR019349">
    <property type="entry name" value="Ribosomal_mS35_mit"/>
</dbReference>
<dbReference type="GO" id="GO:0003735">
    <property type="term" value="F:structural constituent of ribosome"/>
    <property type="evidence" value="ECO:0007669"/>
    <property type="project" value="InterPro"/>
</dbReference>
<dbReference type="Proteomes" id="UP001141552">
    <property type="component" value="Unassembled WGS sequence"/>
</dbReference>
<dbReference type="GO" id="GO:0005763">
    <property type="term" value="C:mitochondrial small ribosomal subunit"/>
    <property type="evidence" value="ECO:0007669"/>
    <property type="project" value="TreeGrafter"/>
</dbReference>
<accession>A0A9Q0F946</accession>
<gene>
    <name evidence="2" type="ORF">Tsubulata_023962</name>
</gene>
<dbReference type="FunFam" id="3.30.160.20:FF:000055">
    <property type="entry name" value="Ribosomal protein S24/S35"/>
    <property type="match status" value="1"/>
</dbReference>
<keyword evidence="3" id="KW-1185">Reference proteome</keyword>
<dbReference type="Pfam" id="PF10213">
    <property type="entry name" value="MRP-S28"/>
    <property type="match status" value="1"/>
</dbReference>
<dbReference type="PANTHER" id="PTHR13490:SF0">
    <property type="entry name" value="SMALL RIBOSOMAL SUBUNIT PROTEIN MS35"/>
    <property type="match status" value="1"/>
</dbReference>
<dbReference type="GO" id="GO:0032543">
    <property type="term" value="P:mitochondrial translation"/>
    <property type="evidence" value="ECO:0007669"/>
    <property type="project" value="InterPro"/>
</dbReference>
<evidence type="ECO:0000313" key="2">
    <source>
        <dbReference type="EMBL" id="KAJ4826520.1"/>
    </source>
</evidence>
<feature type="domain" description="Small ribosomal subunit protein mS35 mitochondrial conserved" evidence="1">
    <location>
        <begin position="302"/>
        <end position="385"/>
    </location>
</feature>
<proteinExistence type="predicted"/>
<dbReference type="AlphaFoldDB" id="A0A9Q0F946"/>
<dbReference type="OrthoDB" id="283424at2759"/>
<name>A0A9Q0F946_9ROSI</name>
<protein>
    <recommendedName>
        <fullName evidence="1">Small ribosomal subunit protein mS35 mitochondrial conserved domain-containing protein</fullName>
    </recommendedName>
</protein>
<dbReference type="EMBL" id="JAKUCV010006646">
    <property type="protein sequence ID" value="KAJ4826520.1"/>
    <property type="molecule type" value="Genomic_DNA"/>
</dbReference>